<organism evidence="1 2">
    <name type="scientific">Turnera subulata</name>
    <dbReference type="NCBI Taxonomy" id="218843"/>
    <lineage>
        <taxon>Eukaryota</taxon>
        <taxon>Viridiplantae</taxon>
        <taxon>Streptophyta</taxon>
        <taxon>Embryophyta</taxon>
        <taxon>Tracheophyta</taxon>
        <taxon>Spermatophyta</taxon>
        <taxon>Magnoliopsida</taxon>
        <taxon>eudicotyledons</taxon>
        <taxon>Gunneridae</taxon>
        <taxon>Pentapetalae</taxon>
        <taxon>rosids</taxon>
        <taxon>fabids</taxon>
        <taxon>Malpighiales</taxon>
        <taxon>Passifloraceae</taxon>
        <taxon>Turnera</taxon>
    </lineage>
</organism>
<evidence type="ECO:0000313" key="1">
    <source>
        <dbReference type="EMBL" id="KAJ4829510.1"/>
    </source>
</evidence>
<dbReference type="EMBL" id="JAKUCV010005888">
    <property type="protein sequence ID" value="KAJ4829510.1"/>
    <property type="molecule type" value="Genomic_DNA"/>
</dbReference>
<dbReference type="InterPro" id="IPR006652">
    <property type="entry name" value="Kelch_1"/>
</dbReference>
<dbReference type="PANTHER" id="PTHR47850">
    <property type="entry name" value="F-BOX/KELCH-REPEAT PROTEIN OR23"/>
    <property type="match status" value="1"/>
</dbReference>
<dbReference type="PANTHER" id="PTHR47850:SF1">
    <property type="entry name" value="F-BOX_KELCH-REPEAT PROTEIN OR23"/>
    <property type="match status" value="1"/>
</dbReference>
<reference evidence="1" key="2">
    <citation type="journal article" date="2023" name="Plants (Basel)">
        <title>Annotation of the Turnera subulata (Passifloraceae) Draft Genome Reveals the S-Locus Evolved after the Divergence of Turneroideae from Passifloroideae in a Stepwise Manner.</title>
        <authorList>
            <person name="Henning P.M."/>
            <person name="Roalson E.H."/>
            <person name="Mir W."/>
            <person name="McCubbin A.G."/>
            <person name="Shore J.S."/>
        </authorList>
    </citation>
    <scope>NUCLEOTIDE SEQUENCE</scope>
    <source>
        <strain evidence="1">F60SS</strain>
    </source>
</reference>
<dbReference type="SUPFAM" id="SSF81383">
    <property type="entry name" value="F-box domain"/>
    <property type="match status" value="1"/>
</dbReference>
<gene>
    <name evidence="1" type="ORF">Tsubulata_026270</name>
</gene>
<dbReference type="SUPFAM" id="SSF117281">
    <property type="entry name" value="Kelch motif"/>
    <property type="match status" value="1"/>
</dbReference>
<dbReference type="OrthoDB" id="45365at2759"/>
<dbReference type="SMART" id="SM00612">
    <property type="entry name" value="Kelch"/>
    <property type="match status" value="2"/>
</dbReference>
<comment type="caution">
    <text evidence="1">The sequence shown here is derived from an EMBL/GenBank/DDBJ whole genome shotgun (WGS) entry which is preliminary data.</text>
</comment>
<proteinExistence type="predicted"/>
<protein>
    <recommendedName>
        <fullName evidence="3">F-box domain-containing protein</fullName>
    </recommendedName>
</protein>
<dbReference type="CDD" id="cd22152">
    <property type="entry name" value="F-box_AtAFR-like"/>
    <property type="match status" value="1"/>
</dbReference>
<dbReference type="InterPro" id="IPR036047">
    <property type="entry name" value="F-box-like_dom_sf"/>
</dbReference>
<evidence type="ECO:0000313" key="2">
    <source>
        <dbReference type="Proteomes" id="UP001141552"/>
    </source>
</evidence>
<accession>A0A9Q0FDJ1</accession>
<reference evidence="1" key="1">
    <citation type="submission" date="2022-02" db="EMBL/GenBank/DDBJ databases">
        <authorList>
            <person name="Henning P.M."/>
            <person name="McCubbin A.G."/>
            <person name="Shore J.S."/>
        </authorList>
    </citation>
    <scope>NUCLEOTIDE SEQUENCE</scope>
    <source>
        <strain evidence="1">F60SS</strain>
        <tissue evidence="1">Leaves</tissue>
    </source>
</reference>
<dbReference type="InterPro" id="IPR015915">
    <property type="entry name" value="Kelch-typ_b-propeller"/>
</dbReference>
<name>A0A9Q0FDJ1_9ROSI</name>
<sequence>MSPFTPQPAEQLAETQALIPGLPNDVALQILSMIPYSYHDRVKPTCKSWRAFLSARSLIPLRRHLRRASHLLCVFPQDPSISSPYLFDPDNLAWRPIPPMPCNPYVYARCNFSTVALGPCLYVLGGSVFDSRSFPLDRPIASSSAFRFDFADFSWQALSPMSTPRGSFACAAIPSSGQILVAGGGSRHAVFRAAGSRLTSVERYDVGRNEWTVLEGLPGQRAGSVGFVVGRKGEEEEKEFWVMGGYGQARTLSGVFPVDDYYKDAVVMDVKGNGMSGKWREVGEMGPAWGGDGARLGKIVVVEDEDGWSGRPGIFMLDNYEIFRYDMASNFWEKESSVPRKAHYNSIGFVVLDGELVVMMSLLKGGDLTENRRSGQQKKAGTVLVQIYHPGKKTWRWLTTKPPFSCPLDFNIAVMCAIQL</sequence>
<dbReference type="AlphaFoldDB" id="A0A9Q0FDJ1"/>
<evidence type="ECO:0008006" key="3">
    <source>
        <dbReference type="Google" id="ProtNLM"/>
    </source>
</evidence>
<dbReference type="Gene3D" id="2.120.10.80">
    <property type="entry name" value="Kelch-type beta propeller"/>
    <property type="match status" value="1"/>
</dbReference>
<dbReference type="Pfam" id="PF01344">
    <property type="entry name" value="Kelch_1"/>
    <property type="match status" value="2"/>
</dbReference>
<dbReference type="Proteomes" id="UP001141552">
    <property type="component" value="Unassembled WGS sequence"/>
</dbReference>
<keyword evidence="2" id="KW-1185">Reference proteome</keyword>